<keyword evidence="2" id="KW-1185">Reference proteome</keyword>
<dbReference type="PANTHER" id="PTHR48228:SF5">
    <property type="entry name" value="ALPHA-METHYLACYL-COA RACEMASE"/>
    <property type="match status" value="1"/>
</dbReference>
<name>A0ABV7VBU8_9PROT</name>
<protein>
    <submittedName>
        <fullName evidence="1">CaiB/BaiF CoA transferase family protein</fullName>
    </submittedName>
</protein>
<dbReference type="InterPro" id="IPR044855">
    <property type="entry name" value="CoA-Trfase_III_dom3_sf"/>
</dbReference>
<evidence type="ECO:0000313" key="1">
    <source>
        <dbReference type="EMBL" id="MFC3674906.1"/>
    </source>
</evidence>
<proteinExistence type="predicted"/>
<reference evidence="2" key="1">
    <citation type="journal article" date="2019" name="Int. J. Syst. Evol. Microbiol.">
        <title>The Global Catalogue of Microorganisms (GCM) 10K type strain sequencing project: providing services to taxonomists for standard genome sequencing and annotation.</title>
        <authorList>
            <consortium name="The Broad Institute Genomics Platform"/>
            <consortium name="The Broad Institute Genome Sequencing Center for Infectious Disease"/>
            <person name="Wu L."/>
            <person name="Ma J."/>
        </authorList>
    </citation>
    <scope>NUCLEOTIDE SEQUENCE [LARGE SCALE GENOMIC DNA]</scope>
    <source>
        <strain evidence="2">KCTC 42182</strain>
    </source>
</reference>
<dbReference type="RefSeq" id="WP_379722475.1">
    <property type="nucleotide sequence ID" value="NZ_JBHRYJ010000001.1"/>
</dbReference>
<accession>A0ABV7VBU8</accession>
<dbReference type="SUPFAM" id="SSF89796">
    <property type="entry name" value="CoA-transferase family III (CaiB/BaiF)"/>
    <property type="match status" value="1"/>
</dbReference>
<keyword evidence="1" id="KW-0808">Transferase</keyword>
<dbReference type="InterPro" id="IPR023606">
    <property type="entry name" value="CoA-Trfase_III_dom_1_sf"/>
</dbReference>
<dbReference type="Proteomes" id="UP001595711">
    <property type="component" value="Unassembled WGS sequence"/>
</dbReference>
<gene>
    <name evidence="1" type="ORF">ACFOOQ_05070</name>
</gene>
<dbReference type="InterPro" id="IPR003673">
    <property type="entry name" value="CoA-Trfase_fam_III"/>
</dbReference>
<comment type="caution">
    <text evidence="1">The sequence shown here is derived from an EMBL/GenBank/DDBJ whole genome shotgun (WGS) entry which is preliminary data.</text>
</comment>
<dbReference type="GO" id="GO:0016740">
    <property type="term" value="F:transferase activity"/>
    <property type="evidence" value="ECO:0007669"/>
    <property type="project" value="UniProtKB-KW"/>
</dbReference>
<dbReference type="EMBL" id="JBHRYJ010000001">
    <property type="protein sequence ID" value="MFC3674906.1"/>
    <property type="molecule type" value="Genomic_DNA"/>
</dbReference>
<organism evidence="1 2">
    <name type="scientific">Ferrovibrio xuzhouensis</name>
    <dbReference type="NCBI Taxonomy" id="1576914"/>
    <lineage>
        <taxon>Bacteria</taxon>
        <taxon>Pseudomonadati</taxon>
        <taxon>Pseudomonadota</taxon>
        <taxon>Alphaproteobacteria</taxon>
        <taxon>Rhodospirillales</taxon>
        <taxon>Rhodospirillaceae</taxon>
        <taxon>Ferrovibrio</taxon>
    </lineage>
</organism>
<dbReference type="InterPro" id="IPR050509">
    <property type="entry name" value="CoA-transferase_III"/>
</dbReference>
<sequence>MGPLTGYRIVEMAGIGPGPFCAMMLADMGAEVIRIDRPEAGDLGIRRDPRYSITNRGRRSLVIDLKKSAGVEVVRRLLGHADGLIEGYRPGVMERLGLGPDVCHAINPKLVYGRMTGWGQDGPLSAAAGHDLNYIALSGALYPIGPEGSPPPPPLNLVGDFGGGAMYLAFGLVCGLLEATRSGKGQMVDAAIVDGVSSLMSFVYGYMAGGYWSERRGTNILDGSVPWYASYETSDGRYIAIAAVEARFYRQLVEKLGLGEAEIGKQHDRSAWPGLKQTFADIFRTRTRQDWSDLLEGTDVCFAPVLTPQEVPLHPHIRARGNFIEVDGIIQPGPAPQFSRTPGAVQGPPPQPGQHTAAILAEWGFGDDEIRCLQDSAAIR</sequence>
<dbReference type="Gene3D" id="3.40.50.10540">
    <property type="entry name" value="Crotonobetainyl-coa:carnitine coa-transferase, domain 1"/>
    <property type="match status" value="1"/>
</dbReference>
<dbReference type="PANTHER" id="PTHR48228">
    <property type="entry name" value="SUCCINYL-COA--D-CITRAMALATE COA-TRANSFERASE"/>
    <property type="match status" value="1"/>
</dbReference>
<dbReference type="Pfam" id="PF02515">
    <property type="entry name" value="CoA_transf_3"/>
    <property type="match status" value="1"/>
</dbReference>
<evidence type="ECO:0000313" key="2">
    <source>
        <dbReference type="Proteomes" id="UP001595711"/>
    </source>
</evidence>
<dbReference type="Gene3D" id="3.30.1540.10">
    <property type="entry name" value="formyl-coa transferase, domain 3"/>
    <property type="match status" value="1"/>
</dbReference>